<dbReference type="EMBL" id="QFLI01000003">
    <property type="protein sequence ID" value="PXY01362.1"/>
    <property type="molecule type" value="Genomic_DNA"/>
</dbReference>
<evidence type="ECO:0008006" key="4">
    <source>
        <dbReference type="Google" id="ProtNLM"/>
    </source>
</evidence>
<reference evidence="2 3" key="1">
    <citation type="submission" date="2018-05" db="EMBL/GenBank/DDBJ databases">
        <title>Marinifilum breve JC075T sp. nov., a marine bacterium isolated from Yongle Blue Hole in the South China Sea.</title>
        <authorList>
            <person name="Fu T."/>
        </authorList>
    </citation>
    <scope>NUCLEOTIDE SEQUENCE [LARGE SCALE GENOMIC DNA]</scope>
    <source>
        <strain evidence="2 3">JC075</strain>
    </source>
</reference>
<evidence type="ECO:0000313" key="2">
    <source>
        <dbReference type="EMBL" id="PXY01362.1"/>
    </source>
</evidence>
<name>A0A2V3ZY14_9BACT</name>
<gene>
    <name evidence="2" type="ORF">DF185_07705</name>
</gene>
<dbReference type="Proteomes" id="UP000248079">
    <property type="component" value="Unassembled WGS sequence"/>
</dbReference>
<organism evidence="2 3">
    <name type="scientific">Marinifilum breve</name>
    <dbReference type="NCBI Taxonomy" id="2184082"/>
    <lineage>
        <taxon>Bacteria</taxon>
        <taxon>Pseudomonadati</taxon>
        <taxon>Bacteroidota</taxon>
        <taxon>Bacteroidia</taxon>
        <taxon>Marinilabiliales</taxon>
        <taxon>Marinifilaceae</taxon>
    </lineage>
</organism>
<sequence length="236" mass="26747">MKKLFTSISILLLLLNCGVVKSQSKLTLNSSITSRHYWRGIMVSNSANYEGDLLFTSGSFKFGAWGGYAFNNEYSEFDFHIGYRLSENLSVELWDLYASRDRASIDEYDYFDLKGESTNHLLDASLHFKCGNQFPLSISWSTLIWGRDLDQHKNQNYSSYLGLAYPVKIKDAKVDFNLGLNVFENSIYGKNTNLVDIGLSASRVLKINSELEIPIWAKLAINPEAETSNLIVGFNF</sequence>
<dbReference type="AlphaFoldDB" id="A0A2V3ZY14"/>
<keyword evidence="3" id="KW-1185">Reference proteome</keyword>
<accession>A0A2V3ZY14</accession>
<comment type="caution">
    <text evidence="2">The sequence shown here is derived from an EMBL/GenBank/DDBJ whole genome shotgun (WGS) entry which is preliminary data.</text>
</comment>
<feature type="chain" id="PRO_5015903380" description="Outer membrane protein beta-barrel domain-containing protein" evidence="1">
    <location>
        <begin position="23"/>
        <end position="236"/>
    </location>
</feature>
<keyword evidence="1" id="KW-0732">Signal</keyword>
<proteinExistence type="predicted"/>
<dbReference type="RefSeq" id="WP_110360174.1">
    <property type="nucleotide sequence ID" value="NZ_QFLI01000003.1"/>
</dbReference>
<protein>
    <recommendedName>
        <fullName evidence="4">Outer membrane protein beta-barrel domain-containing protein</fullName>
    </recommendedName>
</protein>
<evidence type="ECO:0000313" key="3">
    <source>
        <dbReference type="Proteomes" id="UP000248079"/>
    </source>
</evidence>
<evidence type="ECO:0000256" key="1">
    <source>
        <dbReference type="SAM" id="SignalP"/>
    </source>
</evidence>
<dbReference type="OrthoDB" id="1065092at2"/>
<feature type="signal peptide" evidence="1">
    <location>
        <begin position="1"/>
        <end position="22"/>
    </location>
</feature>